<keyword evidence="6" id="KW-1185">Reference proteome</keyword>
<dbReference type="AlphaFoldDB" id="A0ABD1MBC7"/>
<feature type="compositionally biased region" description="Basic and acidic residues" evidence="3">
    <location>
        <begin position="51"/>
        <end position="65"/>
    </location>
</feature>
<feature type="region of interest" description="Disordered" evidence="3">
    <location>
        <begin position="625"/>
        <end position="680"/>
    </location>
</feature>
<organism evidence="5 6">
    <name type="scientific">Flemingia macrophylla</name>
    <dbReference type="NCBI Taxonomy" id="520843"/>
    <lineage>
        <taxon>Eukaryota</taxon>
        <taxon>Viridiplantae</taxon>
        <taxon>Streptophyta</taxon>
        <taxon>Embryophyta</taxon>
        <taxon>Tracheophyta</taxon>
        <taxon>Spermatophyta</taxon>
        <taxon>Magnoliopsida</taxon>
        <taxon>eudicotyledons</taxon>
        <taxon>Gunneridae</taxon>
        <taxon>Pentapetalae</taxon>
        <taxon>rosids</taxon>
        <taxon>fabids</taxon>
        <taxon>Fabales</taxon>
        <taxon>Fabaceae</taxon>
        <taxon>Papilionoideae</taxon>
        <taxon>50 kb inversion clade</taxon>
        <taxon>NPAAA clade</taxon>
        <taxon>indigoferoid/millettioid clade</taxon>
        <taxon>Phaseoleae</taxon>
        <taxon>Flemingia</taxon>
    </lineage>
</organism>
<dbReference type="Gene3D" id="1.20.920.10">
    <property type="entry name" value="Bromodomain-like"/>
    <property type="match status" value="1"/>
</dbReference>
<dbReference type="Proteomes" id="UP001603857">
    <property type="component" value="Unassembled WGS sequence"/>
</dbReference>
<evidence type="ECO:0000313" key="6">
    <source>
        <dbReference type="Proteomes" id="UP001603857"/>
    </source>
</evidence>
<dbReference type="PRINTS" id="PR00503">
    <property type="entry name" value="BROMODOMAIN"/>
</dbReference>
<feature type="region of interest" description="Disordered" evidence="3">
    <location>
        <begin position="51"/>
        <end position="72"/>
    </location>
</feature>
<dbReference type="EMBL" id="JBGMDY010000005">
    <property type="protein sequence ID" value="KAL2333100.1"/>
    <property type="molecule type" value="Genomic_DNA"/>
</dbReference>
<dbReference type="SUPFAM" id="SSF47370">
    <property type="entry name" value="Bromodomain"/>
    <property type="match status" value="1"/>
</dbReference>
<dbReference type="InterPro" id="IPR001487">
    <property type="entry name" value="Bromodomain"/>
</dbReference>
<accession>A0ABD1MBC7</accession>
<dbReference type="InterPro" id="IPR051831">
    <property type="entry name" value="Bromodomain_contain_prot"/>
</dbReference>
<evidence type="ECO:0000256" key="3">
    <source>
        <dbReference type="SAM" id="MobiDB-lite"/>
    </source>
</evidence>
<sequence length="680" mass="77263">MSNSLKVIFEEMYNIEYSFSNACFDIHVGERRKQMRYEDEIECKDRRKSRRIVEKKQQDKERKDNSLNNDNKNKRKDKAIKVVCDDLFDSNADEKCPIKKRHKHKELYQLISSIKVEHYYKIVKQPMDFGTIRAKLKEDMYTNLELFKRDVILIFSNAMNANLATSKYYQAAKDISKYAMWIFEALSADPEHFESEFSPNKRHSKLQKATKWKTEDLKEGRKKATQFKVPETEKRDMYWPPSKPMFSEVLYANKPIIQSNTNPIKYRESLLRFVEDLGPTAQRVAAKKLDALKDQQLCNDEIVSGTQIIHRPTPKTLTQPNTFNAQILAPAFPFLNRPLTIPGSATQENRIVTTTNSGSVKIRNGPYQGYETYPTDNWNACASALSSWFHNNDNGGSPSGIKGSNASGTTNFLDLLKDKMDSSLENVSSLLLPVQEVTNQLHLGVNITSNTRQWNTYSDVSNMLTTGSSSNAFAHVYPTRMISMSHSRISHPEPSFVLSHSRPENSKYCVPSNNLTELSLMHQAKVEGTINHSELSFLSQPRPKDFMYGIPSNNLRELSLVHNPLSQPVQGDLIPSKNLLGSTILSSLVANFSNVSNILLCVLGTSYQAKDFQIMHDSPYFNNVPHQAEPYSPPSSTHGFPDMPMRVTSPQEPKSSSSKGKAPLQLLWDNDKQPNLALKL</sequence>
<gene>
    <name evidence="5" type="ORF">Fmac_014313</name>
</gene>
<proteinExistence type="predicted"/>
<dbReference type="CDD" id="cd04369">
    <property type="entry name" value="Bromodomain"/>
    <property type="match status" value="1"/>
</dbReference>
<protein>
    <recommendedName>
        <fullName evidence="4">Bromo domain-containing protein</fullName>
    </recommendedName>
</protein>
<keyword evidence="1 2" id="KW-0103">Bromodomain</keyword>
<comment type="caution">
    <text evidence="5">The sequence shown here is derived from an EMBL/GenBank/DDBJ whole genome shotgun (WGS) entry which is preliminary data.</text>
</comment>
<dbReference type="PROSITE" id="PS50014">
    <property type="entry name" value="BROMODOMAIN_2"/>
    <property type="match status" value="1"/>
</dbReference>
<evidence type="ECO:0000313" key="5">
    <source>
        <dbReference type="EMBL" id="KAL2333100.1"/>
    </source>
</evidence>
<feature type="compositionally biased region" description="Polar residues" evidence="3">
    <location>
        <begin position="648"/>
        <end position="659"/>
    </location>
</feature>
<evidence type="ECO:0000259" key="4">
    <source>
        <dbReference type="PROSITE" id="PS50014"/>
    </source>
</evidence>
<name>A0ABD1MBC7_9FABA</name>
<dbReference type="PANTHER" id="PTHR22881">
    <property type="entry name" value="BROMODOMAIN CONTAINING PROTEIN"/>
    <property type="match status" value="1"/>
</dbReference>
<evidence type="ECO:0000256" key="2">
    <source>
        <dbReference type="PROSITE-ProRule" id="PRU00035"/>
    </source>
</evidence>
<reference evidence="5 6" key="1">
    <citation type="submission" date="2024-08" db="EMBL/GenBank/DDBJ databases">
        <title>Insights into the chromosomal genome structure of Flemingia macrophylla.</title>
        <authorList>
            <person name="Ding Y."/>
            <person name="Zhao Y."/>
            <person name="Bi W."/>
            <person name="Wu M."/>
            <person name="Zhao G."/>
            <person name="Gong Y."/>
            <person name="Li W."/>
            <person name="Zhang P."/>
        </authorList>
    </citation>
    <scope>NUCLEOTIDE SEQUENCE [LARGE SCALE GENOMIC DNA]</scope>
    <source>
        <strain evidence="5">DYQJB</strain>
        <tissue evidence="5">Leaf</tissue>
    </source>
</reference>
<dbReference type="SMART" id="SM00297">
    <property type="entry name" value="BROMO"/>
    <property type="match status" value="1"/>
</dbReference>
<dbReference type="InterPro" id="IPR036427">
    <property type="entry name" value="Bromodomain-like_sf"/>
</dbReference>
<feature type="domain" description="Bromo" evidence="4">
    <location>
        <begin position="99"/>
        <end position="169"/>
    </location>
</feature>
<evidence type="ECO:0000256" key="1">
    <source>
        <dbReference type="ARBA" id="ARBA00023117"/>
    </source>
</evidence>
<dbReference type="Pfam" id="PF00439">
    <property type="entry name" value="Bromodomain"/>
    <property type="match status" value="1"/>
</dbReference>
<dbReference type="PANTHER" id="PTHR22881:SF26">
    <property type="entry name" value="BROMODOMAIN CONTAINING PROTEIN, EXPRESSED"/>
    <property type="match status" value="1"/>
</dbReference>